<dbReference type="PANTHER" id="PTHR11070">
    <property type="entry name" value="UVRD / RECB / PCRA DNA HELICASE FAMILY MEMBER"/>
    <property type="match status" value="1"/>
</dbReference>
<comment type="caution">
    <text evidence="15">The sequence shown here is derived from an EMBL/GenBank/DDBJ whole genome shotgun (WGS) entry which is preliminary data.</text>
</comment>
<dbReference type="GO" id="GO:0005524">
    <property type="term" value="F:ATP binding"/>
    <property type="evidence" value="ECO:0007669"/>
    <property type="project" value="UniProtKB-UniRule"/>
</dbReference>
<dbReference type="PANTHER" id="PTHR11070:SF2">
    <property type="entry name" value="ATP-DEPENDENT DNA HELICASE SRS2"/>
    <property type="match status" value="1"/>
</dbReference>
<dbReference type="InterPro" id="IPR027417">
    <property type="entry name" value="P-loop_NTPase"/>
</dbReference>
<organism evidence="15">
    <name type="scientific">Baileyella intestinalis</name>
    <dbReference type="NCBI Taxonomy" id="2606709"/>
    <lineage>
        <taxon>Bacteria</taxon>
        <taxon>Bacillati</taxon>
        <taxon>Bacillota</taxon>
        <taxon>Clostridia</taxon>
        <taxon>Peptostreptococcales</taxon>
        <taxon>Anaerovoracaceae</taxon>
        <taxon>Baileyella</taxon>
    </lineage>
</organism>
<dbReference type="Pfam" id="PF13361">
    <property type="entry name" value="UvrD_C"/>
    <property type="match status" value="1"/>
</dbReference>
<dbReference type="RefSeq" id="WP_154571504.1">
    <property type="nucleotide sequence ID" value="NZ_VUNB01000001.1"/>
</dbReference>
<keyword evidence="3 11" id="KW-0378">Hydrolase</keyword>
<evidence type="ECO:0000256" key="11">
    <source>
        <dbReference type="PROSITE-ProRule" id="PRU00560"/>
    </source>
</evidence>
<keyword evidence="7" id="KW-0413">Isomerase</keyword>
<dbReference type="GO" id="GO:0000725">
    <property type="term" value="P:recombinational repair"/>
    <property type="evidence" value="ECO:0007669"/>
    <property type="project" value="TreeGrafter"/>
</dbReference>
<feature type="domain" description="UvrD-like helicase ATP-binding" evidence="13">
    <location>
        <begin position="4"/>
        <end position="282"/>
    </location>
</feature>
<dbReference type="GO" id="GO:0016787">
    <property type="term" value="F:hydrolase activity"/>
    <property type="evidence" value="ECO:0007669"/>
    <property type="project" value="UniProtKB-UniRule"/>
</dbReference>
<dbReference type="SUPFAM" id="SSF52540">
    <property type="entry name" value="P-loop containing nucleoside triphosphate hydrolases"/>
    <property type="match status" value="1"/>
</dbReference>
<evidence type="ECO:0000256" key="4">
    <source>
        <dbReference type="ARBA" id="ARBA00022806"/>
    </source>
</evidence>
<comment type="similarity">
    <text evidence="1">Belongs to the helicase family. UvrD subfamily.</text>
</comment>
<feature type="binding site" evidence="11">
    <location>
        <begin position="25"/>
        <end position="32"/>
    </location>
    <ligand>
        <name>ATP</name>
        <dbReference type="ChEBI" id="CHEBI:30616"/>
    </ligand>
</feature>
<gene>
    <name evidence="15" type="ORF">FYJ66_00135</name>
</gene>
<dbReference type="CDD" id="cd17932">
    <property type="entry name" value="DEXQc_UvrD"/>
    <property type="match status" value="1"/>
</dbReference>
<dbReference type="PROSITE" id="PS51217">
    <property type="entry name" value="UVRD_HELICASE_CTER"/>
    <property type="match status" value="1"/>
</dbReference>
<dbReference type="InterPro" id="IPR000212">
    <property type="entry name" value="DNA_helicase_UvrD/REP"/>
</dbReference>
<dbReference type="GO" id="GO:0033202">
    <property type="term" value="C:DNA helicase complex"/>
    <property type="evidence" value="ECO:0007669"/>
    <property type="project" value="TreeGrafter"/>
</dbReference>
<evidence type="ECO:0000256" key="3">
    <source>
        <dbReference type="ARBA" id="ARBA00022801"/>
    </source>
</evidence>
<dbReference type="EMBL" id="VUNB01000001">
    <property type="protein sequence ID" value="MST68022.1"/>
    <property type="molecule type" value="Genomic_DNA"/>
</dbReference>
<dbReference type="PROSITE" id="PS51198">
    <property type="entry name" value="UVRD_HELICASE_ATP_BIND"/>
    <property type="match status" value="1"/>
</dbReference>
<evidence type="ECO:0000256" key="6">
    <source>
        <dbReference type="ARBA" id="ARBA00023125"/>
    </source>
</evidence>
<evidence type="ECO:0000259" key="13">
    <source>
        <dbReference type="PROSITE" id="PS51198"/>
    </source>
</evidence>
<evidence type="ECO:0000256" key="10">
    <source>
        <dbReference type="ARBA" id="ARBA00048988"/>
    </source>
</evidence>
<reference evidence="15" key="1">
    <citation type="submission" date="2019-09" db="EMBL/GenBank/DDBJ databases">
        <title>In-depth cultivation of the pig gut microbiome towards novel bacterial diversity and tailored functional studies.</title>
        <authorList>
            <person name="Wylensek D."/>
            <person name="Hitch T.C.A."/>
            <person name="Clavel T."/>
        </authorList>
    </citation>
    <scope>NUCLEOTIDE SEQUENCE</scope>
    <source>
        <strain evidence="15">RF-744-FAT-WT-3</strain>
    </source>
</reference>
<evidence type="ECO:0000259" key="14">
    <source>
        <dbReference type="PROSITE" id="PS51217"/>
    </source>
</evidence>
<dbReference type="EC" id="5.6.2.4" evidence="9"/>
<protein>
    <recommendedName>
        <fullName evidence="9">DNA 3'-5' helicase</fullName>
        <ecNumber evidence="9">5.6.2.4</ecNumber>
    </recommendedName>
</protein>
<dbReference type="Pfam" id="PF00580">
    <property type="entry name" value="UvrD-helicase"/>
    <property type="match status" value="1"/>
</dbReference>
<dbReference type="GO" id="GO:0005829">
    <property type="term" value="C:cytosol"/>
    <property type="evidence" value="ECO:0007669"/>
    <property type="project" value="TreeGrafter"/>
</dbReference>
<dbReference type="Gene3D" id="1.10.486.10">
    <property type="entry name" value="PCRA, domain 4"/>
    <property type="match status" value="1"/>
</dbReference>
<dbReference type="InterPro" id="IPR014017">
    <property type="entry name" value="DNA_helicase_UvrD-like_C"/>
</dbReference>
<name>A0A6A8M3U5_9FIRM</name>
<comment type="catalytic activity">
    <reaction evidence="8">
        <text>Couples ATP hydrolysis with the unwinding of duplex DNA by translocating in the 3'-5' direction.</text>
        <dbReference type="EC" id="5.6.2.4"/>
    </reaction>
</comment>
<feature type="domain" description="UvrD-like helicase C-terminal" evidence="14">
    <location>
        <begin position="283"/>
        <end position="584"/>
    </location>
</feature>
<dbReference type="CDD" id="cd18807">
    <property type="entry name" value="SF1_C_UvrD"/>
    <property type="match status" value="2"/>
</dbReference>
<feature type="region of interest" description="Disordered" evidence="12">
    <location>
        <begin position="663"/>
        <end position="684"/>
    </location>
</feature>
<dbReference type="Gene3D" id="3.40.50.300">
    <property type="entry name" value="P-loop containing nucleotide triphosphate hydrolases"/>
    <property type="match status" value="2"/>
</dbReference>
<evidence type="ECO:0000256" key="8">
    <source>
        <dbReference type="ARBA" id="ARBA00034617"/>
    </source>
</evidence>
<evidence type="ECO:0000256" key="2">
    <source>
        <dbReference type="ARBA" id="ARBA00022741"/>
    </source>
</evidence>
<keyword evidence="6" id="KW-0238">DNA-binding</keyword>
<evidence type="ECO:0000256" key="12">
    <source>
        <dbReference type="SAM" id="MobiDB-lite"/>
    </source>
</evidence>
<dbReference type="AlphaFoldDB" id="A0A6A8M3U5"/>
<sequence>MDFSSLNKEQIKAVKCIKGPLLILAGAGSGKTTTMTHRIAYMIEQGISPFNILAVTFTNKAAGEMRERIETLADDTKGMWIMTFHATCLRILRYQSERLGYKNGFTVYDEADRKSLIKRILKEQQVNEKNYPVAMIQSTISKCKEQELTPAAWLEANRNEYGAETIAAVYTSYQQELMKNNAMDFDDLLWNGVRILEENPDILEHYQNRFKYIMVDEYQDTNYLQYKFIKMLASKNRNLCVVGDDDQCIYQWRGADIRNILDFEKDFPETKTIKLEQNYRSDANILALANSVIKNNKGRKSKKLWTSRPAGEKIEYRRLEDEKREAWFVGSEIDRLHGEGFKYSDMAILYRKNAQSRAFEEKLSFRGIPYRVLAGLRFYDRKEIKDVMSYLRLIDNPNDDVALARVINEPKRGIGPKTMSAITAYARACGISLYSALKDPDVRASLSRKAGAETDKFIEMIESCRAEQENLTIEDLYDNILNMSGYLKALEDMDTVEADARIENVLEFRSVAAEFQKNLESGGLDDYEEEMAEERESLRAEGFSIDEPSELSAFLEKITLMADIDNRDENEDAVVLMTLHSAKGLEFPVVFMPGMENGIFPGAASLESRDKLEEERRLCYVGITRAKKKLYLTSAETRTLYGRTDYTAESYFLKEMDDSLIEGDKTPEQRRKSQGGFTGEGGLYGNRTIKGRRAGTIDGYSGQPERKPFDSMAYVKRQIRHKEPEENFNVGDILEHPKFGRGMLIEQDKKTMSIMFDTAGMKKIGKGFVKIKKVEDQE</sequence>
<dbReference type="GO" id="GO:0043138">
    <property type="term" value="F:3'-5' DNA helicase activity"/>
    <property type="evidence" value="ECO:0007669"/>
    <property type="project" value="UniProtKB-EC"/>
</dbReference>
<evidence type="ECO:0000313" key="15">
    <source>
        <dbReference type="EMBL" id="MST68022.1"/>
    </source>
</evidence>
<evidence type="ECO:0000256" key="1">
    <source>
        <dbReference type="ARBA" id="ARBA00009922"/>
    </source>
</evidence>
<proteinExistence type="inferred from homology"/>
<accession>A0A6A8M3U5</accession>
<dbReference type="InterPro" id="IPR013986">
    <property type="entry name" value="DExx_box_DNA_helicase_dom_sf"/>
</dbReference>
<evidence type="ECO:0000256" key="9">
    <source>
        <dbReference type="ARBA" id="ARBA00034808"/>
    </source>
</evidence>
<dbReference type="GO" id="GO:0003677">
    <property type="term" value="F:DNA binding"/>
    <property type="evidence" value="ECO:0007669"/>
    <property type="project" value="UniProtKB-KW"/>
</dbReference>
<keyword evidence="4 11" id="KW-0347">Helicase</keyword>
<evidence type="ECO:0000256" key="7">
    <source>
        <dbReference type="ARBA" id="ARBA00023235"/>
    </source>
</evidence>
<keyword evidence="5 11" id="KW-0067">ATP-binding</keyword>
<comment type="catalytic activity">
    <reaction evidence="10">
        <text>ATP + H2O = ADP + phosphate + H(+)</text>
        <dbReference type="Rhea" id="RHEA:13065"/>
        <dbReference type="ChEBI" id="CHEBI:15377"/>
        <dbReference type="ChEBI" id="CHEBI:15378"/>
        <dbReference type="ChEBI" id="CHEBI:30616"/>
        <dbReference type="ChEBI" id="CHEBI:43474"/>
        <dbReference type="ChEBI" id="CHEBI:456216"/>
        <dbReference type="EC" id="5.6.2.4"/>
    </reaction>
</comment>
<evidence type="ECO:0000256" key="5">
    <source>
        <dbReference type="ARBA" id="ARBA00022840"/>
    </source>
</evidence>
<keyword evidence="2 11" id="KW-0547">Nucleotide-binding</keyword>
<dbReference type="InterPro" id="IPR014016">
    <property type="entry name" value="UvrD-like_ATP-bd"/>
</dbReference>
<dbReference type="FunFam" id="1.10.486.10:FF:000003">
    <property type="entry name" value="ATP-dependent DNA helicase"/>
    <property type="match status" value="1"/>
</dbReference>
<dbReference type="Gene3D" id="1.10.10.160">
    <property type="match status" value="1"/>
</dbReference>